<feature type="non-terminal residue" evidence="1">
    <location>
        <position position="1"/>
    </location>
</feature>
<evidence type="ECO:0008006" key="2">
    <source>
        <dbReference type="Google" id="ProtNLM"/>
    </source>
</evidence>
<proteinExistence type="predicted"/>
<dbReference type="AlphaFoldDB" id="A0A382RM13"/>
<name>A0A382RM13_9ZZZZ</name>
<sequence>LKDSILANELKLYKKRVASKYQIVKPSRINKDINGKVWISAKVDGECWFLLKKGNDLAFSSYNGRVIENVAALKEATKLFSNIKGDLIVAGELFSSGESKFDEIKGLASETGIGVIVGADEPDLSTKIQNASTKVGGMAGGFVGAKIGALIGTALLPGVGSILGAILGGELGGKTGRVRVHSVARTIANDKSSDQLGFKAF</sequence>
<accession>A0A382RM13</accession>
<reference evidence="1" key="1">
    <citation type="submission" date="2018-05" db="EMBL/GenBank/DDBJ databases">
        <authorList>
            <person name="Lanie J.A."/>
            <person name="Ng W.-L."/>
            <person name="Kazmierczak K.M."/>
            <person name="Andrzejewski T.M."/>
            <person name="Davidsen T.M."/>
            <person name="Wayne K.J."/>
            <person name="Tettelin H."/>
            <person name="Glass J.I."/>
            <person name="Rusch D."/>
            <person name="Podicherti R."/>
            <person name="Tsui H.-C.T."/>
            <person name="Winkler M.E."/>
        </authorList>
    </citation>
    <scope>NUCLEOTIDE SEQUENCE</scope>
</reference>
<gene>
    <name evidence="1" type="ORF">METZ01_LOCUS351146</name>
</gene>
<organism evidence="1">
    <name type="scientific">marine metagenome</name>
    <dbReference type="NCBI Taxonomy" id="408172"/>
    <lineage>
        <taxon>unclassified sequences</taxon>
        <taxon>metagenomes</taxon>
        <taxon>ecological metagenomes</taxon>
    </lineage>
</organism>
<feature type="non-terminal residue" evidence="1">
    <location>
        <position position="201"/>
    </location>
</feature>
<protein>
    <recommendedName>
        <fullName evidence="2">Glycine zipper domain-containing protein</fullName>
    </recommendedName>
</protein>
<dbReference type="EMBL" id="UINC01122466">
    <property type="protein sequence ID" value="SVC98292.1"/>
    <property type="molecule type" value="Genomic_DNA"/>
</dbReference>
<evidence type="ECO:0000313" key="1">
    <source>
        <dbReference type="EMBL" id="SVC98292.1"/>
    </source>
</evidence>